<reference evidence="2" key="1">
    <citation type="journal article" date="2014" name="Front. Microbiol.">
        <title>High frequency of phylogenetically diverse reductive dehalogenase-homologous genes in deep subseafloor sedimentary metagenomes.</title>
        <authorList>
            <person name="Kawai M."/>
            <person name="Futagami T."/>
            <person name="Toyoda A."/>
            <person name="Takaki Y."/>
            <person name="Nishi S."/>
            <person name="Hori S."/>
            <person name="Arai W."/>
            <person name="Tsubouchi T."/>
            <person name="Morono Y."/>
            <person name="Uchiyama I."/>
            <person name="Ito T."/>
            <person name="Fujiyama A."/>
            <person name="Inagaki F."/>
            <person name="Takami H."/>
        </authorList>
    </citation>
    <scope>NUCLEOTIDE SEQUENCE</scope>
    <source>
        <strain evidence="2">Expedition CK06-06</strain>
    </source>
</reference>
<dbReference type="AlphaFoldDB" id="X1QPL1"/>
<sequence>MKRTWGWDWRVARLAVPEVTPGQDTQLLTGRTKKPLATATPPPHDDLRTAELSPGVAHANQGDRLRVNTTFVEDEGWIRLTLGGGKWAE</sequence>
<accession>X1QPL1</accession>
<protein>
    <submittedName>
        <fullName evidence="2">Uncharacterized protein</fullName>
    </submittedName>
</protein>
<comment type="caution">
    <text evidence="2">The sequence shown here is derived from an EMBL/GenBank/DDBJ whole genome shotgun (WGS) entry which is preliminary data.</text>
</comment>
<gene>
    <name evidence="2" type="ORF">S06H3_52910</name>
</gene>
<evidence type="ECO:0000256" key="1">
    <source>
        <dbReference type="SAM" id="MobiDB-lite"/>
    </source>
</evidence>
<proteinExistence type="predicted"/>
<organism evidence="2">
    <name type="scientific">marine sediment metagenome</name>
    <dbReference type="NCBI Taxonomy" id="412755"/>
    <lineage>
        <taxon>unclassified sequences</taxon>
        <taxon>metagenomes</taxon>
        <taxon>ecological metagenomes</taxon>
    </lineage>
</organism>
<evidence type="ECO:0000313" key="2">
    <source>
        <dbReference type="EMBL" id="GAI52910.1"/>
    </source>
</evidence>
<feature type="region of interest" description="Disordered" evidence="1">
    <location>
        <begin position="20"/>
        <end position="46"/>
    </location>
</feature>
<name>X1QPL1_9ZZZZ</name>
<dbReference type="EMBL" id="BARV01033693">
    <property type="protein sequence ID" value="GAI52910.1"/>
    <property type="molecule type" value="Genomic_DNA"/>
</dbReference>